<keyword evidence="2" id="KW-0732">Signal</keyword>
<keyword evidence="1" id="KW-1133">Transmembrane helix</keyword>
<feature type="signal peptide" evidence="2">
    <location>
        <begin position="1"/>
        <end position="27"/>
    </location>
</feature>
<proteinExistence type="predicted"/>
<feature type="chain" id="PRO_5039049056" description="DUF11 domain-containing protein" evidence="2">
    <location>
        <begin position="28"/>
        <end position="212"/>
    </location>
</feature>
<evidence type="ECO:0000259" key="3">
    <source>
        <dbReference type="Pfam" id="PF01345"/>
    </source>
</evidence>
<feature type="domain" description="DUF11" evidence="3">
    <location>
        <begin position="38"/>
        <end position="125"/>
    </location>
</feature>
<feature type="transmembrane region" description="Helical" evidence="1">
    <location>
        <begin position="181"/>
        <end position="201"/>
    </location>
</feature>
<keyword evidence="1" id="KW-0472">Membrane</keyword>
<gene>
    <name evidence="4" type="ORF">SRB5_12710</name>
</gene>
<comment type="caution">
    <text evidence="4">The sequence shown here is derived from an EMBL/GenBank/DDBJ whole genome shotgun (WGS) entry which is preliminary data.</text>
</comment>
<dbReference type="EMBL" id="WEGJ01000003">
    <property type="protein sequence ID" value="MQY11157.1"/>
    <property type="molecule type" value="Genomic_DNA"/>
</dbReference>
<name>A0A7K0CCH1_9ACTN</name>
<protein>
    <recommendedName>
        <fullName evidence="3">DUF11 domain-containing protein</fullName>
    </recommendedName>
</protein>
<accession>A0A7K0CCH1</accession>
<sequence>MHAPRTTAAALAVLLGAITAGQTAALAEDDGNDRPPVAVRVTNPDPELAAGEVTTYTITVRNRTAEPLPRTIVTQLLPAPLRHVSARPAAEVTGREVVWRVPLPARAVRSLTTTGRVGDLDGHDLAAGRTVRLASPADDKTGGPPRLETTVCVRAPDHGRALTCSTSSAPVSRPFWRGNRAYMTISAVAALAVGIAGVLYVRRRRASPPAKD</sequence>
<dbReference type="OrthoDB" id="4244880at2"/>
<reference evidence="4 5" key="1">
    <citation type="submission" date="2019-10" db="EMBL/GenBank/DDBJ databases">
        <title>Streptomyces smaragdinus sp. nov. and Streptomyces fabii sp. nov., isolated from the gut of fungus growing-termite Macrotermes natalensis.</title>
        <authorList>
            <person name="Schwitalla J."/>
            <person name="Benndorf R."/>
            <person name="Martin K."/>
            <person name="De Beer W."/>
            <person name="Kaster A.-K."/>
            <person name="Vollmers J."/>
            <person name="Poulsen M."/>
            <person name="Beemelmanns C."/>
        </authorList>
    </citation>
    <scope>NUCLEOTIDE SEQUENCE [LARGE SCALE GENOMIC DNA]</scope>
    <source>
        <strain evidence="4 5">RB5</strain>
    </source>
</reference>
<keyword evidence="1" id="KW-0812">Transmembrane</keyword>
<evidence type="ECO:0000313" key="5">
    <source>
        <dbReference type="Proteomes" id="UP000466345"/>
    </source>
</evidence>
<evidence type="ECO:0000256" key="1">
    <source>
        <dbReference type="SAM" id="Phobius"/>
    </source>
</evidence>
<keyword evidence="5" id="KW-1185">Reference proteome</keyword>
<evidence type="ECO:0000313" key="4">
    <source>
        <dbReference type="EMBL" id="MQY11157.1"/>
    </source>
</evidence>
<evidence type="ECO:0000256" key="2">
    <source>
        <dbReference type="SAM" id="SignalP"/>
    </source>
</evidence>
<dbReference type="InterPro" id="IPR001434">
    <property type="entry name" value="OmcB-like_DUF11"/>
</dbReference>
<dbReference type="Pfam" id="PF01345">
    <property type="entry name" value="DUF11"/>
    <property type="match status" value="1"/>
</dbReference>
<dbReference type="Proteomes" id="UP000466345">
    <property type="component" value="Unassembled WGS sequence"/>
</dbReference>
<dbReference type="AlphaFoldDB" id="A0A7K0CCH1"/>
<dbReference type="RefSeq" id="WP_153450476.1">
    <property type="nucleotide sequence ID" value="NZ_WEGJ01000003.1"/>
</dbReference>
<organism evidence="4 5">
    <name type="scientific">Streptomyces smaragdinus</name>
    <dbReference type="NCBI Taxonomy" id="2585196"/>
    <lineage>
        <taxon>Bacteria</taxon>
        <taxon>Bacillati</taxon>
        <taxon>Actinomycetota</taxon>
        <taxon>Actinomycetes</taxon>
        <taxon>Kitasatosporales</taxon>
        <taxon>Streptomycetaceae</taxon>
        <taxon>Streptomyces</taxon>
    </lineage>
</organism>